<evidence type="ECO:0000313" key="1">
    <source>
        <dbReference type="EMBL" id="PLB51019.1"/>
    </source>
</evidence>
<dbReference type="GeneID" id="36556784"/>
<protein>
    <submittedName>
        <fullName evidence="1">Macro domain-like protein</fullName>
    </submittedName>
</protein>
<dbReference type="VEuPathDB" id="FungiDB:P170DRAFT_436102"/>
<proteinExistence type="predicted"/>
<dbReference type="InterPro" id="IPR043472">
    <property type="entry name" value="Macro_dom-like"/>
</dbReference>
<dbReference type="STRING" id="1392250.A0A2I2GDP1"/>
<evidence type="ECO:0000313" key="2">
    <source>
        <dbReference type="Proteomes" id="UP000234275"/>
    </source>
</evidence>
<keyword evidence="2" id="KW-1185">Reference proteome</keyword>
<gene>
    <name evidence="1" type="ORF">P170DRAFT_436102</name>
</gene>
<dbReference type="Proteomes" id="UP000234275">
    <property type="component" value="Unassembled WGS sequence"/>
</dbReference>
<dbReference type="RefSeq" id="XP_024706321.1">
    <property type="nucleotide sequence ID" value="XM_024849085.1"/>
</dbReference>
<dbReference type="EMBL" id="MSFO01000003">
    <property type="protein sequence ID" value="PLB51019.1"/>
    <property type="molecule type" value="Genomic_DNA"/>
</dbReference>
<accession>A0A2I2GDP1</accession>
<name>A0A2I2GDP1_9EURO</name>
<reference evidence="1 2" key="1">
    <citation type="submission" date="2016-12" db="EMBL/GenBank/DDBJ databases">
        <title>The genomes of Aspergillus section Nigri reveals drivers in fungal speciation.</title>
        <authorList>
            <consortium name="DOE Joint Genome Institute"/>
            <person name="Vesth T.C."/>
            <person name="Nybo J."/>
            <person name="Theobald S."/>
            <person name="Brandl J."/>
            <person name="Frisvad J.C."/>
            <person name="Nielsen K.F."/>
            <person name="Lyhne E.K."/>
            <person name="Kogle M.E."/>
            <person name="Kuo A."/>
            <person name="Riley R."/>
            <person name="Clum A."/>
            <person name="Nolan M."/>
            <person name="Lipzen A."/>
            <person name="Salamov A."/>
            <person name="Henrissat B."/>
            <person name="Wiebenga A."/>
            <person name="De Vries R.P."/>
            <person name="Grigoriev I.V."/>
            <person name="Mortensen U.H."/>
            <person name="Andersen M.R."/>
            <person name="Baker S.E."/>
        </authorList>
    </citation>
    <scope>NUCLEOTIDE SEQUENCE [LARGE SCALE GENOMIC DNA]</scope>
    <source>
        <strain evidence="1 2">IBT 23096</strain>
    </source>
</reference>
<dbReference type="OrthoDB" id="6082470at2759"/>
<dbReference type="AlphaFoldDB" id="A0A2I2GDP1"/>
<sequence length="244" mass="27973">MPVQDIPEILLLCMEDKHSTAFKEALPKFWPSFRSDSKITITTLNERLAAVPRSLSYQLVVSPANSYGRLDGAFDDAISRAFCLPDHPYDTLTDAAQQVLYDKYRGFAPPGTCTLVPFPSELHGKNPWGCKWVAICPTMRTPQNVTWDREIVYECVWSLLCEVERWNQNVREGKTHGERINRILMTPMATGCGQVSPKKWAAQLVLAMKYFVDAVEKPQRWSKLDWGNVYDDIEEIKQTWNLGW</sequence>
<organism evidence="1 2">
    <name type="scientific">Aspergillus steynii IBT 23096</name>
    <dbReference type="NCBI Taxonomy" id="1392250"/>
    <lineage>
        <taxon>Eukaryota</taxon>
        <taxon>Fungi</taxon>
        <taxon>Dikarya</taxon>
        <taxon>Ascomycota</taxon>
        <taxon>Pezizomycotina</taxon>
        <taxon>Eurotiomycetes</taxon>
        <taxon>Eurotiomycetidae</taxon>
        <taxon>Eurotiales</taxon>
        <taxon>Aspergillaceae</taxon>
        <taxon>Aspergillus</taxon>
        <taxon>Aspergillus subgen. Circumdati</taxon>
    </lineage>
</organism>
<comment type="caution">
    <text evidence="1">The sequence shown here is derived from an EMBL/GenBank/DDBJ whole genome shotgun (WGS) entry which is preliminary data.</text>
</comment>
<dbReference type="Gene3D" id="3.40.220.10">
    <property type="entry name" value="Leucine Aminopeptidase, subunit E, domain 1"/>
    <property type="match status" value="1"/>
</dbReference>
<dbReference type="SUPFAM" id="SSF52949">
    <property type="entry name" value="Macro domain-like"/>
    <property type="match status" value="1"/>
</dbReference>